<gene>
    <name evidence="4" type="ORF">SAMN04487901_11358</name>
</gene>
<dbReference type="GO" id="GO:0005975">
    <property type="term" value="P:carbohydrate metabolic process"/>
    <property type="evidence" value="ECO:0007669"/>
    <property type="project" value="UniProtKB-ARBA"/>
</dbReference>
<evidence type="ECO:0000256" key="1">
    <source>
        <dbReference type="ARBA" id="ARBA00022801"/>
    </source>
</evidence>
<feature type="signal peptide" evidence="2">
    <location>
        <begin position="1"/>
        <end position="19"/>
    </location>
</feature>
<dbReference type="InterPro" id="IPR041437">
    <property type="entry name" value="GH115_C"/>
</dbReference>
<dbReference type="InterPro" id="IPR029018">
    <property type="entry name" value="Hex-like_dom2"/>
</dbReference>
<sequence>MRHRLLILLFLGVCLSSMASNVVWFDGQHPVSYQLAGRVDPVVKQALRMFCDDMQLVTGMKPVASREAAIRIIQGKGSDDGFRLSVQKGQLVVEGHNARGTAYGLLELSRMAGVSPWVWWGDVRPYSRSTPISVADTFCIKHTPSVAYRGIFINDEDWSLRQWSKDKMGPQTYRQLFELMLRLRANTLWPAMHEGTPGFFTVPGNREMADSFGIVVGSSHCEPLLRNNVAEWNRDTRGSYNYITNRQQVQQYWIERLKEVKGSEKLFTIGMRGIHDGAMEGVKTKQEQLAALQQVIDDQRQLIRQYYSKNVEQVPQVFIPYKEVLEIMESGLRVPDDVTLMWCDDNYGYLTRLPDAEQQKRQGGGGVYYHLSYWGRPHDYLWLTTTQPGLIYHEMRTAYDHNCRKLWIANVHDPKVAAYDLELFLDLAWDINSAPLEQHLQRWLCTQFGAQVGNAVFPAMKEFYHLNAIRKPEFMGWTQVELDKKKYPGGKSVPGYTEFSLQEGYERMEAFARIEAVVDTWRPLVNVGRQDAYFAHVLYPVHAAAAMTRKMLADESASLQAYEEIQQLTERYNAMNGGKWRGLMSAAPRDLPVFGKVHTKFPQHPSIGRLIARNACDYQTASNGVSVVSMLGHSMNAVALPKDAALMYDFDSPSEGEAVLYTAMIPTQPSNRGDLRYQVTIDDQEPVVISLKTPYRSERWKQSVLRGQSLNKTPVHLTKGPHTLKIKALDEHIIVDQWMIDFCPNRQFYVIPVNK</sequence>
<dbReference type="EMBL" id="FNCQ01000013">
    <property type="protein sequence ID" value="SDG94898.1"/>
    <property type="molecule type" value="Genomic_DNA"/>
</dbReference>
<dbReference type="Pfam" id="PF17829">
    <property type="entry name" value="GH115_C"/>
    <property type="match status" value="1"/>
</dbReference>
<dbReference type="GO" id="GO:0016787">
    <property type="term" value="F:hydrolase activity"/>
    <property type="evidence" value="ECO:0007669"/>
    <property type="project" value="UniProtKB-KW"/>
</dbReference>
<evidence type="ECO:0000256" key="2">
    <source>
        <dbReference type="SAM" id="SignalP"/>
    </source>
</evidence>
<name>A0A1G7YED3_9BACT</name>
<dbReference type="Gene3D" id="3.20.20.520">
    <property type="entry name" value="Glycosyl hydrolase family 115"/>
    <property type="match status" value="1"/>
</dbReference>
<dbReference type="Pfam" id="PF15979">
    <property type="entry name" value="Glyco_hydro_115"/>
    <property type="match status" value="1"/>
</dbReference>
<keyword evidence="1 4" id="KW-0378">Hydrolase</keyword>
<dbReference type="InterPro" id="IPR031924">
    <property type="entry name" value="GH115"/>
</dbReference>
<dbReference type="RefSeq" id="WP_091818488.1">
    <property type="nucleotide sequence ID" value="NZ_FNCQ01000013.1"/>
</dbReference>
<evidence type="ECO:0000259" key="3">
    <source>
        <dbReference type="Pfam" id="PF17829"/>
    </source>
</evidence>
<evidence type="ECO:0000313" key="4">
    <source>
        <dbReference type="EMBL" id="SDG94898.1"/>
    </source>
</evidence>
<reference evidence="5" key="1">
    <citation type="submission" date="2016-10" db="EMBL/GenBank/DDBJ databases">
        <authorList>
            <person name="Varghese N."/>
            <person name="Submissions S."/>
        </authorList>
    </citation>
    <scope>NUCLEOTIDE SEQUENCE [LARGE SCALE GENOMIC DNA]</scope>
    <source>
        <strain evidence="5">BP1-148</strain>
    </source>
</reference>
<dbReference type="PANTHER" id="PTHR37842:SF2">
    <property type="entry name" value="GYLCOSYL HYDROLASE 115 C-TERMINAL DOMAIN-CONTAINING PROTEIN"/>
    <property type="match status" value="1"/>
</dbReference>
<keyword evidence="2" id="KW-0732">Signal</keyword>
<dbReference type="Gene3D" id="3.30.379.10">
    <property type="entry name" value="Chitobiase/beta-hexosaminidase domain 2-like"/>
    <property type="match status" value="1"/>
</dbReference>
<accession>A0A1G7YED3</accession>
<dbReference type="PANTHER" id="PTHR37842">
    <property type="match status" value="1"/>
</dbReference>
<proteinExistence type="predicted"/>
<feature type="chain" id="PRO_5011718480" evidence="2">
    <location>
        <begin position="20"/>
        <end position="755"/>
    </location>
</feature>
<dbReference type="InterPro" id="IPR042301">
    <property type="entry name" value="GH115_sf"/>
</dbReference>
<dbReference type="Gene3D" id="2.60.120.1620">
    <property type="match status" value="1"/>
</dbReference>
<dbReference type="AlphaFoldDB" id="A0A1G7YED3"/>
<protein>
    <submittedName>
        <fullName evidence="4">Glycosyl hydrolase family 115</fullName>
    </submittedName>
</protein>
<dbReference type="SUPFAM" id="SSF55545">
    <property type="entry name" value="beta-N-acetylhexosaminidase-like domain"/>
    <property type="match status" value="1"/>
</dbReference>
<dbReference type="Gene3D" id="1.20.58.2150">
    <property type="match status" value="1"/>
</dbReference>
<dbReference type="Proteomes" id="UP000198779">
    <property type="component" value="Unassembled WGS sequence"/>
</dbReference>
<evidence type="ECO:0000313" key="5">
    <source>
        <dbReference type="Proteomes" id="UP000198779"/>
    </source>
</evidence>
<feature type="domain" description="Gylcosyl hydrolase 115 C-terminal" evidence="3">
    <location>
        <begin position="625"/>
        <end position="743"/>
    </location>
</feature>
<organism evidence="4 5">
    <name type="scientific">Prevotella communis</name>
    <dbReference type="NCBI Taxonomy" id="2913614"/>
    <lineage>
        <taxon>Bacteria</taxon>
        <taxon>Pseudomonadati</taxon>
        <taxon>Bacteroidota</taxon>
        <taxon>Bacteroidia</taxon>
        <taxon>Bacteroidales</taxon>
        <taxon>Prevotellaceae</taxon>
        <taxon>Prevotella</taxon>
    </lineage>
</organism>
<keyword evidence="5" id="KW-1185">Reference proteome</keyword>
<dbReference type="STRING" id="645274.SAMN04487901_11358"/>